<feature type="transmembrane region" description="Helical" evidence="7">
    <location>
        <begin position="178"/>
        <end position="197"/>
    </location>
</feature>
<comment type="subcellular location">
    <subcellularLocation>
        <location evidence="1">Endomembrane system</location>
        <topology evidence="1">Multi-pass membrane protein</topology>
    </subcellularLocation>
</comment>
<keyword evidence="3" id="KW-0762">Sugar transport</keyword>
<evidence type="ECO:0000313" key="8">
    <source>
        <dbReference type="EMBL" id="KAA8644877.1"/>
    </source>
</evidence>
<dbReference type="GeneID" id="54331788"/>
<dbReference type="GO" id="GO:0005789">
    <property type="term" value="C:endoplasmic reticulum membrane"/>
    <property type="evidence" value="ECO:0007669"/>
    <property type="project" value="TreeGrafter"/>
</dbReference>
<evidence type="ECO:0000256" key="1">
    <source>
        <dbReference type="ARBA" id="ARBA00004127"/>
    </source>
</evidence>
<protein>
    <submittedName>
        <fullName evidence="8">Golgi uridine diphosphate-N-acetylglucosamine transporter</fullName>
    </submittedName>
</protein>
<keyword evidence="2" id="KW-0813">Transport</keyword>
<keyword evidence="4 7" id="KW-0812">Transmembrane</keyword>
<dbReference type="PANTHER" id="PTHR10778:SF4">
    <property type="entry name" value="NUCLEOTIDE SUGAR TRANSPORTER SLC35B4"/>
    <property type="match status" value="1"/>
</dbReference>
<feature type="transmembrane region" description="Helical" evidence="7">
    <location>
        <begin position="57"/>
        <end position="80"/>
    </location>
</feature>
<evidence type="ECO:0000256" key="4">
    <source>
        <dbReference type="ARBA" id="ARBA00022692"/>
    </source>
</evidence>
<evidence type="ECO:0000256" key="6">
    <source>
        <dbReference type="ARBA" id="ARBA00023136"/>
    </source>
</evidence>
<feature type="transmembrane region" description="Helical" evidence="7">
    <location>
        <begin position="209"/>
        <end position="229"/>
    </location>
</feature>
<dbReference type="GO" id="GO:0000139">
    <property type="term" value="C:Golgi membrane"/>
    <property type="evidence" value="ECO:0007669"/>
    <property type="project" value="TreeGrafter"/>
</dbReference>
<dbReference type="Pfam" id="PF08449">
    <property type="entry name" value="UAA"/>
    <property type="match status" value="1"/>
</dbReference>
<dbReference type="GO" id="GO:0005462">
    <property type="term" value="F:UDP-N-acetylglucosamine transmembrane transporter activity"/>
    <property type="evidence" value="ECO:0007669"/>
    <property type="project" value="TreeGrafter"/>
</dbReference>
<dbReference type="PANTHER" id="PTHR10778">
    <property type="entry name" value="SOLUTE CARRIER FAMILY 35 MEMBER B"/>
    <property type="match status" value="1"/>
</dbReference>
<dbReference type="OrthoDB" id="999962at2759"/>
<comment type="caution">
    <text evidence="8">The sequence shown here is derived from an EMBL/GenBank/DDBJ whole genome shotgun (WGS) entry which is preliminary data.</text>
</comment>
<evidence type="ECO:0000256" key="5">
    <source>
        <dbReference type="ARBA" id="ARBA00022989"/>
    </source>
</evidence>
<accession>A0A5M9MQM8</accession>
<dbReference type="EMBL" id="QUQM01000006">
    <property type="protein sequence ID" value="KAA8644877.1"/>
    <property type="molecule type" value="Genomic_DNA"/>
</dbReference>
<proteinExistence type="predicted"/>
<sequence>MLVGYLFNSKKYSQGQVLAVAMLTLGVIAAALADAHEKGQSIKIESERSDQTLTNTLIGFTILTLAMVLSAFQGVFADRLYEKYGRSHWKEALFYSHTLSLPLFIPTYPHLQVQWRELFSAPSLLPRITAIARSDVLDSTLSQKLRSIAAAETSLPETRSRLLVALEVSSLAQSTVDFIPMPVVYLIMNAFTQYLCIRGVHFLSAKSSSLTVTIVLNIRKLLSLILSIYLFGNRLAPGVLIGGLFVFSGGALYGFEGARLKRNGTKTN</sequence>
<keyword evidence="6 7" id="KW-0472">Membrane</keyword>
<keyword evidence="5 7" id="KW-1133">Transmembrane helix</keyword>
<dbReference type="AlphaFoldDB" id="A0A5M9MQM8"/>
<evidence type="ECO:0000313" key="9">
    <source>
        <dbReference type="Proteomes" id="UP000324241"/>
    </source>
</evidence>
<feature type="transmembrane region" description="Helical" evidence="7">
    <location>
        <begin position="235"/>
        <end position="255"/>
    </location>
</feature>
<evidence type="ECO:0000256" key="7">
    <source>
        <dbReference type="SAM" id="Phobius"/>
    </source>
</evidence>
<dbReference type="Proteomes" id="UP000324241">
    <property type="component" value="Unassembled WGS sequence"/>
</dbReference>
<organism evidence="8 9">
    <name type="scientific">Aspergillus tanneri</name>
    <dbReference type="NCBI Taxonomy" id="1220188"/>
    <lineage>
        <taxon>Eukaryota</taxon>
        <taxon>Fungi</taxon>
        <taxon>Dikarya</taxon>
        <taxon>Ascomycota</taxon>
        <taxon>Pezizomycotina</taxon>
        <taxon>Eurotiomycetes</taxon>
        <taxon>Eurotiomycetidae</taxon>
        <taxon>Eurotiales</taxon>
        <taxon>Aspergillaceae</taxon>
        <taxon>Aspergillus</taxon>
        <taxon>Aspergillus subgen. Circumdati</taxon>
    </lineage>
</organism>
<evidence type="ECO:0000256" key="3">
    <source>
        <dbReference type="ARBA" id="ARBA00022597"/>
    </source>
</evidence>
<dbReference type="GO" id="GO:0005464">
    <property type="term" value="F:UDP-xylose transmembrane transporter activity"/>
    <property type="evidence" value="ECO:0007669"/>
    <property type="project" value="TreeGrafter"/>
</dbReference>
<dbReference type="RefSeq" id="XP_033424238.1">
    <property type="nucleotide sequence ID" value="XM_033573686.1"/>
</dbReference>
<dbReference type="InterPro" id="IPR013657">
    <property type="entry name" value="SCL35B1-4/HUT1"/>
</dbReference>
<evidence type="ECO:0000256" key="2">
    <source>
        <dbReference type="ARBA" id="ARBA00022448"/>
    </source>
</evidence>
<gene>
    <name evidence="8" type="primary">YEA4</name>
    <name evidence="8" type="ORF">ATNIH1004_009086</name>
</gene>
<reference evidence="8 9" key="1">
    <citation type="submission" date="2019-08" db="EMBL/GenBank/DDBJ databases">
        <title>The genome sequence of a newly discovered highly antifungal drug resistant Aspergillus species, Aspergillus tanneri NIH 1004.</title>
        <authorList>
            <person name="Mounaud S."/>
            <person name="Singh I."/>
            <person name="Joardar V."/>
            <person name="Pakala S."/>
            <person name="Pakala S."/>
            <person name="Venepally P."/>
            <person name="Chung J.K."/>
            <person name="Losada L."/>
            <person name="Nierman W.C."/>
        </authorList>
    </citation>
    <scope>NUCLEOTIDE SEQUENCE [LARGE SCALE GENOMIC DNA]</scope>
    <source>
        <strain evidence="8 9">NIH1004</strain>
    </source>
</reference>
<name>A0A5M9MQM8_9EURO</name>